<feature type="non-terminal residue" evidence="1">
    <location>
        <position position="18"/>
    </location>
</feature>
<reference evidence="1" key="1">
    <citation type="submission" date="2021-02" db="EMBL/GenBank/DDBJ databases">
        <authorList>
            <person name="Nowell W R."/>
        </authorList>
    </citation>
    <scope>NUCLEOTIDE SEQUENCE</scope>
</reference>
<accession>A0A814YFJ2</accession>
<dbReference type="Proteomes" id="UP000663877">
    <property type="component" value="Unassembled WGS sequence"/>
</dbReference>
<evidence type="ECO:0000313" key="2">
    <source>
        <dbReference type="Proteomes" id="UP000663877"/>
    </source>
</evidence>
<sequence>MSGEIEHNEREILHLHVG</sequence>
<protein>
    <submittedName>
        <fullName evidence="1">Uncharacterized protein</fullName>
    </submittedName>
</protein>
<comment type="caution">
    <text evidence="1">The sequence shown here is derived from an EMBL/GenBank/DDBJ whole genome shotgun (WGS) entry which is preliminary data.</text>
</comment>
<gene>
    <name evidence="1" type="ORF">BJG266_LOCUS28403</name>
</gene>
<proteinExistence type="predicted"/>
<dbReference type="EMBL" id="CAJNOI010000291">
    <property type="protein sequence ID" value="CAF1228905.1"/>
    <property type="molecule type" value="Genomic_DNA"/>
</dbReference>
<name>A0A814YFJ2_9BILA</name>
<evidence type="ECO:0000313" key="1">
    <source>
        <dbReference type="EMBL" id="CAF1228905.1"/>
    </source>
</evidence>
<dbReference type="AlphaFoldDB" id="A0A814YFJ2"/>
<organism evidence="1 2">
    <name type="scientific">Adineta steineri</name>
    <dbReference type="NCBI Taxonomy" id="433720"/>
    <lineage>
        <taxon>Eukaryota</taxon>
        <taxon>Metazoa</taxon>
        <taxon>Spiralia</taxon>
        <taxon>Gnathifera</taxon>
        <taxon>Rotifera</taxon>
        <taxon>Eurotatoria</taxon>
        <taxon>Bdelloidea</taxon>
        <taxon>Adinetida</taxon>
        <taxon>Adinetidae</taxon>
        <taxon>Adineta</taxon>
    </lineage>
</organism>